<comment type="caution">
    <text evidence="1">The sequence shown here is derived from an EMBL/GenBank/DDBJ whole genome shotgun (WGS) entry which is preliminary data.</text>
</comment>
<dbReference type="RefSeq" id="WP_264324407.1">
    <property type="nucleotide sequence ID" value="NZ_JADEXQ010000018.1"/>
</dbReference>
<organism evidence="1 2">
    <name type="scientific">Romeriopsis navalis LEGE 11480</name>
    <dbReference type="NCBI Taxonomy" id="2777977"/>
    <lineage>
        <taxon>Bacteria</taxon>
        <taxon>Bacillati</taxon>
        <taxon>Cyanobacteriota</taxon>
        <taxon>Cyanophyceae</taxon>
        <taxon>Leptolyngbyales</taxon>
        <taxon>Leptolyngbyaceae</taxon>
        <taxon>Romeriopsis</taxon>
        <taxon>Romeriopsis navalis</taxon>
    </lineage>
</organism>
<dbReference type="EMBL" id="JADEXQ010000018">
    <property type="protein sequence ID" value="MBE9029591.1"/>
    <property type="molecule type" value="Genomic_DNA"/>
</dbReference>
<dbReference type="AlphaFoldDB" id="A0A928VMV0"/>
<proteinExistence type="predicted"/>
<dbReference type="Proteomes" id="UP000625316">
    <property type="component" value="Unassembled WGS sequence"/>
</dbReference>
<name>A0A928VMV0_9CYAN</name>
<evidence type="ECO:0000313" key="1">
    <source>
        <dbReference type="EMBL" id="MBE9029591.1"/>
    </source>
</evidence>
<gene>
    <name evidence="1" type="ORF">IQ266_07595</name>
</gene>
<dbReference type="Pfam" id="PF08852">
    <property type="entry name" value="DUF1822"/>
    <property type="match status" value="1"/>
</dbReference>
<dbReference type="InterPro" id="IPR014951">
    <property type="entry name" value="DUF1822"/>
</dbReference>
<reference evidence="1" key="1">
    <citation type="submission" date="2020-10" db="EMBL/GenBank/DDBJ databases">
        <authorList>
            <person name="Castelo-Branco R."/>
            <person name="Eusebio N."/>
            <person name="Adriana R."/>
            <person name="Vieira A."/>
            <person name="Brugerolle De Fraissinette N."/>
            <person name="Rezende De Castro R."/>
            <person name="Schneider M.P."/>
            <person name="Vasconcelos V."/>
            <person name="Leao P.N."/>
        </authorList>
    </citation>
    <scope>NUCLEOTIDE SEQUENCE</scope>
    <source>
        <strain evidence="1">LEGE 11480</strain>
    </source>
</reference>
<sequence>MSSTIHSATFSPNQWLLEIPDGLHQSARQTPQSGNYAAADWNYYLTEVTHQALLTWFQDVDAAATIREVDPALFAQLNQWIPGSVIDWCGKRCVILPNATLDDSELLIPQEWIDIPEWQGDYFLATQVDWDDRTIKVWGYTTHERIKQQAAYIPSERMYQLDAVHLIQDLNALAIARQLCPDEVTQVAVDPIHPLSASATAQWLEQLSNSPNPRLAVPFATWAALITQPDCLATLAQPRSTVVASFDNLITNLSQWVDGVVEQSWQTLDSLMGRDFAPAYAFRDGEADNDAQTIRRVKLVQLNAETVLLLVLELKPLEDGRVYIKVRLYPPNTARPLPAQVNLSLQTIDQQTVQTISSRAQDDLIQLKGFRCPSGFQFVIQVAQADTTIDLPFVV</sequence>
<accession>A0A928VMV0</accession>
<protein>
    <submittedName>
        <fullName evidence="1">DUF1822 family protein</fullName>
    </submittedName>
</protein>
<evidence type="ECO:0000313" key="2">
    <source>
        <dbReference type="Proteomes" id="UP000625316"/>
    </source>
</evidence>
<keyword evidence="2" id="KW-1185">Reference proteome</keyword>